<dbReference type="GO" id="GO:0019843">
    <property type="term" value="F:rRNA binding"/>
    <property type="evidence" value="ECO:0007669"/>
    <property type="project" value="UniProtKB-UniRule"/>
</dbReference>
<dbReference type="InterPro" id="IPR036789">
    <property type="entry name" value="Ribosomal_uL6-like_a/b-dom_sf"/>
</dbReference>
<dbReference type="PANTHER" id="PTHR11655">
    <property type="entry name" value="60S/50S RIBOSOMAL PROTEIN L6/L9"/>
    <property type="match status" value="1"/>
</dbReference>
<evidence type="ECO:0000313" key="8">
    <source>
        <dbReference type="Proteomes" id="UP000177723"/>
    </source>
</evidence>
<keyword evidence="1 3" id="KW-0689">Ribosomal protein</keyword>
<reference evidence="7 8" key="1">
    <citation type="journal article" date="2016" name="Nat. Commun.">
        <title>Thousands of microbial genomes shed light on interconnected biogeochemical processes in an aquifer system.</title>
        <authorList>
            <person name="Anantharaman K."/>
            <person name="Brown C.T."/>
            <person name="Hug L.A."/>
            <person name="Sharon I."/>
            <person name="Castelle C.J."/>
            <person name="Probst A.J."/>
            <person name="Thomas B.C."/>
            <person name="Singh A."/>
            <person name="Wilkins M.J."/>
            <person name="Karaoz U."/>
            <person name="Brodie E.L."/>
            <person name="Williams K.H."/>
            <person name="Hubbard S.S."/>
            <person name="Banfield J.F."/>
        </authorList>
    </citation>
    <scope>NUCLEOTIDE SEQUENCE [LARGE SCALE GENOMIC DNA]</scope>
</reference>
<organism evidence="7 8">
    <name type="scientific">Candidatus Giovannonibacteria bacterium RIFCSPHIGHO2_12_FULL_43_15</name>
    <dbReference type="NCBI Taxonomy" id="1798341"/>
    <lineage>
        <taxon>Bacteria</taxon>
        <taxon>Candidatus Giovannoniibacteriota</taxon>
    </lineage>
</organism>
<gene>
    <name evidence="3" type="primary">rplF</name>
    <name evidence="7" type="ORF">A3F23_02975</name>
</gene>
<feature type="domain" description="Large ribosomal subunit protein uL6 alpha-beta" evidence="6">
    <location>
        <begin position="91"/>
        <end position="163"/>
    </location>
</feature>
<dbReference type="GO" id="GO:0022625">
    <property type="term" value="C:cytosolic large ribosomal subunit"/>
    <property type="evidence" value="ECO:0007669"/>
    <property type="project" value="UniProtKB-UniRule"/>
</dbReference>
<dbReference type="PIRSF" id="PIRSF002162">
    <property type="entry name" value="Ribosomal_L6"/>
    <property type="match status" value="1"/>
</dbReference>
<evidence type="ECO:0000256" key="2">
    <source>
        <dbReference type="ARBA" id="ARBA00023274"/>
    </source>
</evidence>
<name>A0A1F5WR52_9BACT</name>
<evidence type="ECO:0000313" key="7">
    <source>
        <dbReference type="EMBL" id="OGF78139.1"/>
    </source>
</evidence>
<comment type="function">
    <text evidence="3 5">This protein binds to the 23S rRNA, and is important in its secondary structure. It is located near the subunit interface in the base of the L7/L12 stalk, and near the tRNA binding site of the peptidyltransferase center.</text>
</comment>
<dbReference type="GO" id="GO:0002181">
    <property type="term" value="P:cytoplasmic translation"/>
    <property type="evidence" value="ECO:0007669"/>
    <property type="project" value="TreeGrafter"/>
</dbReference>
<comment type="caution">
    <text evidence="7">The sequence shown here is derived from an EMBL/GenBank/DDBJ whole genome shotgun (WGS) entry which is preliminary data.</text>
</comment>
<keyword evidence="2 3" id="KW-0687">Ribonucleoprotein</keyword>
<proteinExistence type="inferred from homology"/>
<dbReference type="PRINTS" id="PR00059">
    <property type="entry name" value="RIBOSOMALL6"/>
</dbReference>
<evidence type="ECO:0000256" key="3">
    <source>
        <dbReference type="HAMAP-Rule" id="MF_01365"/>
    </source>
</evidence>
<keyword evidence="3 5" id="KW-0699">rRNA-binding</keyword>
<evidence type="ECO:0000256" key="1">
    <source>
        <dbReference type="ARBA" id="ARBA00022980"/>
    </source>
</evidence>
<evidence type="ECO:0000259" key="6">
    <source>
        <dbReference type="Pfam" id="PF00347"/>
    </source>
</evidence>
<sequence length="181" mass="19985">MSRLGKKPIIVPSGVEVKIQGQKVFVKGPKGELSREFRDEISFNLKDSLIEISPRTDTRLSKKLWGTYVSLVKSMIKGTMEGFSKKLILEGIGFKAQLEGKDLTLSLGFSHQVKFLSPEGIGFQVEKNTITVNGIDKEKVGETAARLRALKKPDPYKGKGFRYDGEIIRRKAGKKAAGTTA</sequence>
<dbReference type="Proteomes" id="UP000177723">
    <property type="component" value="Unassembled WGS sequence"/>
</dbReference>
<dbReference type="EMBL" id="MFHT01000004">
    <property type="protein sequence ID" value="OGF78139.1"/>
    <property type="molecule type" value="Genomic_DNA"/>
</dbReference>
<dbReference type="HAMAP" id="MF_01365_B">
    <property type="entry name" value="Ribosomal_uL6_B"/>
    <property type="match status" value="1"/>
</dbReference>
<dbReference type="NCBIfam" id="TIGR03654">
    <property type="entry name" value="L6_bact"/>
    <property type="match status" value="1"/>
</dbReference>
<dbReference type="GO" id="GO:0003735">
    <property type="term" value="F:structural constituent of ribosome"/>
    <property type="evidence" value="ECO:0007669"/>
    <property type="project" value="UniProtKB-UniRule"/>
</dbReference>
<dbReference type="Pfam" id="PF00347">
    <property type="entry name" value="Ribosomal_L6"/>
    <property type="match status" value="2"/>
</dbReference>
<dbReference type="SUPFAM" id="SSF56053">
    <property type="entry name" value="Ribosomal protein L6"/>
    <property type="match status" value="2"/>
</dbReference>
<keyword evidence="3 5" id="KW-0694">RNA-binding</keyword>
<protein>
    <recommendedName>
        <fullName evidence="3">Large ribosomal subunit protein uL6</fullName>
    </recommendedName>
</protein>
<feature type="domain" description="Large ribosomal subunit protein uL6 alpha-beta" evidence="6">
    <location>
        <begin position="11"/>
        <end position="82"/>
    </location>
</feature>
<evidence type="ECO:0000256" key="4">
    <source>
        <dbReference type="RuleBase" id="RU003869"/>
    </source>
</evidence>
<dbReference type="InterPro" id="IPR019906">
    <property type="entry name" value="Ribosomal_uL6_bac-type"/>
</dbReference>
<dbReference type="Gene3D" id="3.90.930.12">
    <property type="entry name" value="Ribosomal protein L6, alpha-beta domain"/>
    <property type="match status" value="2"/>
</dbReference>
<evidence type="ECO:0000256" key="5">
    <source>
        <dbReference type="RuleBase" id="RU003870"/>
    </source>
</evidence>
<comment type="subunit">
    <text evidence="3">Part of the 50S ribosomal subunit.</text>
</comment>
<accession>A0A1F5WR52</accession>
<dbReference type="PANTHER" id="PTHR11655:SF14">
    <property type="entry name" value="LARGE RIBOSOMAL SUBUNIT PROTEIN UL6M"/>
    <property type="match status" value="1"/>
</dbReference>
<comment type="similarity">
    <text evidence="3 4">Belongs to the universal ribosomal protein uL6 family.</text>
</comment>
<dbReference type="InterPro" id="IPR020040">
    <property type="entry name" value="Ribosomal_uL6_a/b-dom"/>
</dbReference>
<dbReference type="InterPro" id="IPR000702">
    <property type="entry name" value="Ribosomal_uL6-like"/>
</dbReference>
<dbReference type="AlphaFoldDB" id="A0A1F5WR52"/>